<sequence length="177" mass="20600">MERGPQNWMFNDGYFQLSEGRRFRTGHLEIGGETKEGLLRSLSQNHIIVSPFALDVINKNIVFSEDRLEINIVRISAWDMDINKRIPRSQLFKKAFDAGLELCPLETAVYLRLADTRQKINTAYSVASEPMVDPNRRKRIFRLANNRGDLELNALWPGPFDKIWSIDENFVFRVKSR</sequence>
<dbReference type="Proteomes" id="UP000034774">
    <property type="component" value="Unassembled WGS sequence"/>
</dbReference>
<reference evidence="1 2" key="1">
    <citation type="journal article" date="2015" name="Nature">
        <title>rRNA introns, odd ribosomes, and small enigmatic genomes across a large radiation of phyla.</title>
        <authorList>
            <person name="Brown C.T."/>
            <person name="Hug L.A."/>
            <person name="Thomas B.C."/>
            <person name="Sharon I."/>
            <person name="Castelle C.J."/>
            <person name="Singh A."/>
            <person name="Wilkins M.J."/>
            <person name="Williams K.H."/>
            <person name="Banfield J.F."/>
        </authorList>
    </citation>
    <scope>NUCLEOTIDE SEQUENCE [LARGE SCALE GENOMIC DNA]</scope>
</reference>
<dbReference type="STRING" id="1618572.UT17_C0004G0277"/>
<gene>
    <name evidence="1" type="ORF">UT17_C0004G0277</name>
</gene>
<accession>A0A0G0P1D2</accession>
<organism evidence="1 2">
    <name type="scientific">Candidatus Woesebacteria bacterium GW2011_GWB1_39_10</name>
    <dbReference type="NCBI Taxonomy" id="1618572"/>
    <lineage>
        <taxon>Bacteria</taxon>
        <taxon>Candidatus Woeseibacteriota</taxon>
    </lineage>
</organism>
<dbReference type="EMBL" id="LBVU01000004">
    <property type="protein sequence ID" value="KKQ91929.1"/>
    <property type="molecule type" value="Genomic_DNA"/>
</dbReference>
<evidence type="ECO:0000313" key="1">
    <source>
        <dbReference type="EMBL" id="KKQ91929.1"/>
    </source>
</evidence>
<name>A0A0G0P1D2_9BACT</name>
<evidence type="ECO:0000313" key="2">
    <source>
        <dbReference type="Proteomes" id="UP000034774"/>
    </source>
</evidence>
<comment type="caution">
    <text evidence="1">The sequence shown here is derived from an EMBL/GenBank/DDBJ whole genome shotgun (WGS) entry which is preliminary data.</text>
</comment>
<dbReference type="AlphaFoldDB" id="A0A0G0P1D2"/>
<protein>
    <submittedName>
        <fullName evidence="1">Uncharacterized protein</fullName>
    </submittedName>
</protein>
<proteinExistence type="predicted"/>